<keyword evidence="7 9" id="KW-0472">Membrane</keyword>
<keyword evidence="4 9" id="KW-0808">Transferase</keyword>
<dbReference type="PIRSF" id="PIRSF500217">
    <property type="entry name" value="AlgI"/>
    <property type="match status" value="1"/>
</dbReference>
<reference evidence="11 12" key="1">
    <citation type="submission" date="2020-04" db="EMBL/GenBank/DDBJ databases">
        <title>Genome sequencing of novel species.</title>
        <authorList>
            <person name="Heo J."/>
            <person name="Kim S.-J."/>
            <person name="Kim J.-S."/>
            <person name="Hong S.-B."/>
            <person name="Kwon S.-W."/>
        </authorList>
    </citation>
    <scope>NUCLEOTIDE SEQUENCE [LARGE SCALE GENOMIC DNA]</scope>
    <source>
        <strain evidence="11 12">CJU-R4</strain>
    </source>
</reference>
<dbReference type="RefSeq" id="WP_169549828.1">
    <property type="nucleotide sequence ID" value="NZ_CP051677.1"/>
</dbReference>
<name>A0A7L5DHQ2_9BACT</name>
<feature type="transmembrane region" description="Helical" evidence="10">
    <location>
        <begin position="73"/>
        <end position="95"/>
    </location>
</feature>
<feature type="transmembrane region" description="Helical" evidence="10">
    <location>
        <begin position="43"/>
        <end position="61"/>
    </location>
</feature>
<dbReference type="AlphaFoldDB" id="A0A7L5DHQ2"/>
<feature type="transmembrane region" description="Helical" evidence="10">
    <location>
        <begin position="305"/>
        <end position="322"/>
    </location>
</feature>
<dbReference type="Proteomes" id="UP000501128">
    <property type="component" value="Chromosome"/>
</dbReference>
<evidence type="ECO:0000256" key="7">
    <source>
        <dbReference type="ARBA" id="ARBA00023136"/>
    </source>
</evidence>
<dbReference type="InterPro" id="IPR028362">
    <property type="entry name" value="AlgI"/>
</dbReference>
<accession>A0A7L5DHQ2</accession>
<evidence type="ECO:0000256" key="1">
    <source>
        <dbReference type="ARBA" id="ARBA00004651"/>
    </source>
</evidence>
<evidence type="ECO:0000256" key="10">
    <source>
        <dbReference type="SAM" id="Phobius"/>
    </source>
</evidence>
<dbReference type="PANTHER" id="PTHR13285">
    <property type="entry name" value="ACYLTRANSFERASE"/>
    <property type="match status" value="1"/>
</dbReference>
<comment type="similarity">
    <text evidence="2 9">Belongs to the membrane-bound acyltransferase family.</text>
</comment>
<feature type="transmembrane region" description="Helical" evidence="10">
    <location>
        <begin position="447"/>
        <end position="470"/>
    </location>
</feature>
<proteinExistence type="inferred from homology"/>
<gene>
    <name evidence="11" type="ORF">HH216_05165</name>
</gene>
<dbReference type="KEGG" id="srho:HH216_05165"/>
<dbReference type="Pfam" id="PF03062">
    <property type="entry name" value="MBOAT"/>
    <property type="match status" value="1"/>
</dbReference>
<comment type="subcellular location">
    <subcellularLocation>
        <location evidence="1">Cell membrane</location>
        <topology evidence="1">Multi-pass membrane protein</topology>
    </subcellularLocation>
</comment>
<dbReference type="GO" id="GO:0016746">
    <property type="term" value="F:acyltransferase activity"/>
    <property type="evidence" value="ECO:0007669"/>
    <property type="project" value="UniProtKB-KW"/>
</dbReference>
<dbReference type="PANTHER" id="PTHR13285:SF23">
    <property type="entry name" value="TEICHOIC ACID D-ALANYLTRANSFERASE"/>
    <property type="match status" value="1"/>
</dbReference>
<dbReference type="EMBL" id="CP051677">
    <property type="protein sequence ID" value="QJD77884.1"/>
    <property type="molecule type" value="Genomic_DNA"/>
</dbReference>
<evidence type="ECO:0000256" key="4">
    <source>
        <dbReference type="ARBA" id="ARBA00022679"/>
    </source>
</evidence>
<feature type="transmembrane region" description="Helical" evidence="10">
    <location>
        <begin position="405"/>
        <end position="426"/>
    </location>
</feature>
<evidence type="ECO:0000256" key="8">
    <source>
        <dbReference type="ARBA" id="ARBA00023315"/>
    </source>
</evidence>
<sequence>MLFSSAIFLFLFLPAFLIVYYLLPKRWHNAFLFGASLVFYAKGEGIVVLVLLLSALINYVAGQLIEQGRRKAGLWLSLVGSLSLLFYYKYANFLFDSVRGFAEAFMFPVSSDFTLAQIALPIGISFYTFQGISYTLDIYWGRIRANKSFLDYGTYVAMFPHQIAGPIVRYADIAPELTERTTTLEKFGIGAERFVIGLAKKVLIANTFANIADTIFNANANSYGTATAWIGIIAYSLQIYFDFSGYSDMAIGLGKMVGFDFKENFNYPYIAKSIQDFWRRWHISLSSWFRDYVYIPLGGNRVGNVRTYVNLLIVFLVTGLWHGASWNFIIWGLYHGAFLLIERAGLGKWLAKVWAPIAHLYTLLAVLIGWVFFRALTLTEAIDFLKKMVGAGPELPDTLAYPPAFFLNAEVLVTFIIGIIFATPVYHKFQQNWFRLQTRSLRPTPHYLFDSVYVLGLVCLFVMSVMYLAADTYNPFIYFRF</sequence>
<dbReference type="InterPro" id="IPR051085">
    <property type="entry name" value="MB_O-acyltransferase"/>
</dbReference>
<evidence type="ECO:0000256" key="2">
    <source>
        <dbReference type="ARBA" id="ARBA00010323"/>
    </source>
</evidence>
<evidence type="ECO:0000256" key="5">
    <source>
        <dbReference type="ARBA" id="ARBA00022692"/>
    </source>
</evidence>
<evidence type="ECO:0000256" key="6">
    <source>
        <dbReference type="ARBA" id="ARBA00022989"/>
    </source>
</evidence>
<dbReference type="InterPro" id="IPR004299">
    <property type="entry name" value="MBOAT_fam"/>
</dbReference>
<keyword evidence="3 9" id="KW-1003">Cell membrane</keyword>
<keyword evidence="5 10" id="KW-0812">Transmembrane</keyword>
<evidence type="ECO:0000256" key="3">
    <source>
        <dbReference type="ARBA" id="ARBA00022475"/>
    </source>
</evidence>
<organism evidence="11 12">
    <name type="scientific">Spirosoma rhododendri</name>
    <dbReference type="NCBI Taxonomy" id="2728024"/>
    <lineage>
        <taxon>Bacteria</taxon>
        <taxon>Pseudomonadati</taxon>
        <taxon>Bacteroidota</taxon>
        <taxon>Cytophagia</taxon>
        <taxon>Cytophagales</taxon>
        <taxon>Cytophagaceae</taxon>
        <taxon>Spirosoma</taxon>
    </lineage>
</organism>
<protein>
    <submittedName>
        <fullName evidence="11">MBOAT family protein</fullName>
    </submittedName>
</protein>
<feature type="transmembrane region" description="Helical" evidence="10">
    <location>
        <begin position="115"/>
        <end position="140"/>
    </location>
</feature>
<dbReference type="PIRSF" id="PIRSF016636">
    <property type="entry name" value="AlgI_DltB"/>
    <property type="match status" value="1"/>
</dbReference>
<evidence type="ECO:0000313" key="12">
    <source>
        <dbReference type="Proteomes" id="UP000501128"/>
    </source>
</evidence>
<dbReference type="InterPro" id="IPR024194">
    <property type="entry name" value="Ac/AlaTfrase_AlgI/DltB"/>
</dbReference>
<keyword evidence="8 9" id="KW-0012">Acyltransferase</keyword>
<keyword evidence="12" id="KW-1185">Reference proteome</keyword>
<dbReference type="GO" id="GO:0042121">
    <property type="term" value="P:alginic acid biosynthetic process"/>
    <property type="evidence" value="ECO:0007669"/>
    <property type="project" value="InterPro"/>
</dbReference>
<dbReference type="GO" id="GO:0005886">
    <property type="term" value="C:plasma membrane"/>
    <property type="evidence" value="ECO:0007669"/>
    <property type="project" value="UniProtKB-SubCell"/>
</dbReference>
<feature type="transmembrane region" description="Helical" evidence="10">
    <location>
        <begin position="353"/>
        <end position="373"/>
    </location>
</feature>
<feature type="transmembrane region" description="Helical" evidence="10">
    <location>
        <begin position="7"/>
        <end position="23"/>
    </location>
</feature>
<evidence type="ECO:0000313" key="11">
    <source>
        <dbReference type="EMBL" id="QJD77884.1"/>
    </source>
</evidence>
<evidence type="ECO:0000256" key="9">
    <source>
        <dbReference type="PIRNR" id="PIRNR016636"/>
    </source>
</evidence>
<keyword evidence="6 10" id="KW-1133">Transmembrane helix</keyword>